<dbReference type="RefSeq" id="WP_167875178.1">
    <property type="nucleotide sequence ID" value="NZ_JAJUFJ010000014.1"/>
</dbReference>
<dbReference type="PANTHER" id="PTHR35333">
    <property type="entry name" value="BETA-LACTAMASE"/>
    <property type="match status" value="1"/>
</dbReference>
<dbReference type="Proteomes" id="UP000297714">
    <property type="component" value="Unassembled WGS sequence"/>
</dbReference>
<accession>A0A4Z0XZ10</accession>
<name>A0A4Z0XZ10_9FIRM</name>
<dbReference type="GO" id="GO:0046677">
    <property type="term" value="P:response to antibiotic"/>
    <property type="evidence" value="ECO:0007669"/>
    <property type="project" value="InterPro"/>
</dbReference>
<reference evidence="2 3" key="1">
    <citation type="submission" date="2019-04" db="EMBL/GenBank/DDBJ databases">
        <authorList>
            <person name="Poehlein A."/>
            <person name="Bengelsdorf F.R."/>
            <person name="Duerre P."/>
            <person name="Daniel R."/>
        </authorList>
    </citation>
    <scope>NUCLEOTIDE SEQUENCE [LARGE SCALE GENOMIC DNA]</scope>
    <source>
        <strain evidence="2 3">BS-1</strain>
    </source>
</reference>
<sequence length="266" mass="30389">MKLRNLRDYAENEINNSNANVSLLVHDFTRSQTLLSFHAEQKVVAASTIKTLILLAALEKVQKSELELSQMVTVPALEILPDTRVFDRDVREYRLEELLTWMIITSDNTATNVLIDLLGMDAVNAYCRKLKLESTVLERKMHDWGAIEQGRNNYTSAINQLTVFAALHRRTILTPKLCDRALGILKRQRDYSLAFRYIADESLTAAHKTGGLDRLNHDSGLFYLDGNVYYFGCFVSESMDDTKENPVSKKLIGRLSREVYEYFKGV</sequence>
<evidence type="ECO:0000259" key="1">
    <source>
        <dbReference type="Pfam" id="PF13354"/>
    </source>
</evidence>
<protein>
    <recommendedName>
        <fullName evidence="1">Beta-lactamase class A catalytic domain-containing protein</fullName>
    </recommendedName>
</protein>
<dbReference type="InterPro" id="IPR012338">
    <property type="entry name" value="Beta-lactam/transpept-like"/>
</dbReference>
<comment type="caution">
    <text evidence="2">The sequence shown here is derived from an EMBL/GenBank/DDBJ whole genome shotgun (WGS) entry which is preliminary data.</text>
</comment>
<evidence type="ECO:0000313" key="2">
    <source>
        <dbReference type="EMBL" id="TGJ76799.1"/>
    </source>
</evidence>
<dbReference type="AlphaFoldDB" id="A0A4Z0XZ10"/>
<dbReference type="EMBL" id="SRMQ01000004">
    <property type="protein sequence ID" value="TGJ76799.1"/>
    <property type="molecule type" value="Genomic_DNA"/>
</dbReference>
<organism evidence="2 3">
    <name type="scientific">Caproiciproducens galactitolivorans</name>
    <dbReference type="NCBI Taxonomy" id="642589"/>
    <lineage>
        <taxon>Bacteria</taxon>
        <taxon>Bacillati</taxon>
        <taxon>Bacillota</taxon>
        <taxon>Clostridia</taxon>
        <taxon>Eubacteriales</taxon>
        <taxon>Acutalibacteraceae</taxon>
        <taxon>Caproiciproducens</taxon>
    </lineage>
</organism>
<keyword evidence="3" id="KW-1185">Reference proteome</keyword>
<dbReference type="GO" id="GO:0030655">
    <property type="term" value="P:beta-lactam antibiotic catabolic process"/>
    <property type="evidence" value="ECO:0007669"/>
    <property type="project" value="InterPro"/>
</dbReference>
<dbReference type="PANTHER" id="PTHR35333:SF3">
    <property type="entry name" value="BETA-LACTAMASE-TYPE TRANSPEPTIDASE FOLD CONTAINING PROTEIN"/>
    <property type="match status" value="1"/>
</dbReference>
<gene>
    <name evidence="2" type="ORF">CAGA_13460</name>
</gene>
<dbReference type="InterPro" id="IPR000871">
    <property type="entry name" value="Beta-lactam_class-A"/>
</dbReference>
<evidence type="ECO:0000313" key="3">
    <source>
        <dbReference type="Proteomes" id="UP000297714"/>
    </source>
</evidence>
<dbReference type="Pfam" id="PF13354">
    <property type="entry name" value="Beta-lactamase2"/>
    <property type="match status" value="1"/>
</dbReference>
<dbReference type="InterPro" id="IPR045155">
    <property type="entry name" value="Beta-lactam_cat"/>
</dbReference>
<proteinExistence type="predicted"/>
<feature type="domain" description="Beta-lactamase class A catalytic" evidence="1">
    <location>
        <begin position="23"/>
        <end position="233"/>
    </location>
</feature>
<dbReference type="Gene3D" id="3.40.710.10">
    <property type="entry name" value="DD-peptidase/beta-lactamase superfamily"/>
    <property type="match status" value="1"/>
</dbReference>
<dbReference type="SUPFAM" id="SSF56601">
    <property type="entry name" value="beta-lactamase/transpeptidase-like"/>
    <property type="match status" value="1"/>
</dbReference>
<dbReference type="GO" id="GO:0008800">
    <property type="term" value="F:beta-lactamase activity"/>
    <property type="evidence" value="ECO:0007669"/>
    <property type="project" value="InterPro"/>
</dbReference>